<gene>
    <name evidence="3" type="ORF">KK1_041920</name>
</gene>
<name>A0A151R2Z2_CAJCA</name>
<proteinExistence type="predicted"/>
<dbReference type="Proteomes" id="UP000075243">
    <property type="component" value="Unassembled WGS sequence"/>
</dbReference>
<dbReference type="Pfam" id="PF03732">
    <property type="entry name" value="Retrotrans_gag"/>
    <property type="match status" value="1"/>
</dbReference>
<keyword evidence="4" id="KW-1185">Reference proteome</keyword>
<evidence type="ECO:0000256" key="1">
    <source>
        <dbReference type="SAM" id="MobiDB-lite"/>
    </source>
</evidence>
<dbReference type="PANTHER" id="PTHR33223:SF6">
    <property type="entry name" value="CCHC-TYPE DOMAIN-CONTAINING PROTEIN"/>
    <property type="match status" value="1"/>
</dbReference>
<accession>A0A151R2Z2</accession>
<evidence type="ECO:0000313" key="3">
    <source>
        <dbReference type="EMBL" id="KYP36931.1"/>
    </source>
</evidence>
<evidence type="ECO:0000259" key="2">
    <source>
        <dbReference type="Pfam" id="PF03732"/>
    </source>
</evidence>
<dbReference type="InterPro" id="IPR005162">
    <property type="entry name" value="Retrotrans_gag_dom"/>
</dbReference>
<reference evidence="3" key="1">
    <citation type="journal article" date="2012" name="Nat. Biotechnol.">
        <title>Draft genome sequence of pigeonpea (Cajanus cajan), an orphan legume crop of resource-poor farmers.</title>
        <authorList>
            <person name="Varshney R.K."/>
            <person name="Chen W."/>
            <person name="Li Y."/>
            <person name="Bharti A.K."/>
            <person name="Saxena R.K."/>
            <person name="Schlueter J.A."/>
            <person name="Donoghue M.T."/>
            <person name="Azam S."/>
            <person name="Fan G."/>
            <person name="Whaley A.M."/>
            <person name="Farmer A.D."/>
            <person name="Sheridan J."/>
            <person name="Iwata A."/>
            <person name="Tuteja R."/>
            <person name="Penmetsa R.V."/>
            <person name="Wu W."/>
            <person name="Upadhyaya H.D."/>
            <person name="Yang S.P."/>
            <person name="Shah T."/>
            <person name="Saxena K.B."/>
            <person name="Michael T."/>
            <person name="McCombie W.R."/>
            <person name="Yang B."/>
            <person name="Zhang G."/>
            <person name="Yang H."/>
            <person name="Wang J."/>
            <person name="Spillane C."/>
            <person name="Cook D.R."/>
            <person name="May G.D."/>
            <person name="Xu X."/>
            <person name="Jackson S.A."/>
        </authorList>
    </citation>
    <scope>NUCLEOTIDE SEQUENCE [LARGE SCALE GENOMIC DNA]</scope>
</reference>
<feature type="domain" description="Retrotransposon gag" evidence="2">
    <location>
        <begin position="41"/>
        <end position="131"/>
    </location>
</feature>
<feature type="compositionally biased region" description="Low complexity" evidence="1">
    <location>
        <begin position="211"/>
        <end position="225"/>
    </location>
</feature>
<sequence>MSTKYFKINLPQFDGIDVDDWVFRLEEYFDVAKNPLEQRIKVARFHMIGPAYAWYKWMIHNDYTQDWKIFADALYKRFGSNLYTNPQEALKELKQEGTVKEYQPQCEALSTRVTGLTEQWLINFFVAGLNDYLKCQLRLAKPPTYHEAVALAFLHEQNYTALQQSLKQSSIVSSFLTRPSTFRTPAAQPASNPINRITNSHSTFSNKTRDSSSVSTPPTLVTSPPKTKPPYKRFTAAELRE</sequence>
<dbReference type="Gramene" id="C.cajan_38341.t">
    <property type="protein sequence ID" value="C.cajan_38341.t.cds1"/>
    <property type="gene ID" value="C.cajan_38341"/>
</dbReference>
<dbReference type="AlphaFoldDB" id="A0A151R2Z2"/>
<dbReference type="PANTHER" id="PTHR33223">
    <property type="entry name" value="CCHC-TYPE DOMAIN-CONTAINING PROTEIN"/>
    <property type="match status" value="1"/>
</dbReference>
<feature type="compositionally biased region" description="Polar residues" evidence="1">
    <location>
        <begin position="183"/>
        <end position="206"/>
    </location>
</feature>
<evidence type="ECO:0000313" key="4">
    <source>
        <dbReference type="Proteomes" id="UP000075243"/>
    </source>
</evidence>
<dbReference type="EMBL" id="KQ484157">
    <property type="protein sequence ID" value="KYP36931.1"/>
    <property type="molecule type" value="Genomic_DNA"/>
</dbReference>
<organism evidence="3 4">
    <name type="scientific">Cajanus cajan</name>
    <name type="common">Pigeon pea</name>
    <name type="synonym">Cajanus indicus</name>
    <dbReference type="NCBI Taxonomy" id="3821"/>
    <lineage>
        <taxon>Eukaryota</taxon>
        <taxon>Viridiplantae</taxon>
        <taxon>Streptophyta</taxon>
        <taxon>Embryophyta</taxon>
        <taxon>Tracheophyta</taxon>
        <taxon>Spermatophyta</taxon>
        <taxon>Magnoliopsida</taxon>
        <taxon>eudicotyledons</taxon>
        <taxon>Gunneridae</taxon>
        <taxon>Pentapetalae</taxon>
        <taxon>rosids</taxon>
        <taxon>fabids</taxon>
        <taxon>Fabales</taxon>
        <taxon>Fabaceae</taxon>
        <taxon>Papilionoideae</taxon>
        <taxon>50 kb inversion clade</taxon>
        <taxon>NPAAA clade</taxon>
        <taxon>indigoferoid/millettioid clade</taxon>
        <taxon>Phaseoleae</taxon>
        <taxon>Cajanus</taxon>
    </lineage>
</organism>
<feature type="region of interest" description="Disordered" evidence="1">
    <location>
        <begin position="183"/>
        <end position="241"/>
    </location>
</feature>
<protein>
    <recommendedName>
        <fullName evidence="2">Retrotransposon gag domain-containing protein</fullName>
    </recommendedName>
</protein>